<dbReference type="Gene3D" id="3.40.50.300">
    <property type="entry name" value="P-loop containing nucleotide triphosphate hydrolases"/>
    <property type="match status" value="1"/>
</dbReference>
<keyword evidence="2" id="KW-0547">Nucleotide-binding</keyword>
<evidence type="ECO:0000313" key="3">
    <source>
        <dbReference type="Proteomes" id="UP000294325"/>
    </source>
</evidence>
<dbReference type="RefSeq" id="WP_134356853.1">
    <property type="nucleotide sequence ID" value="NZ_CP038033.1"/>
</dbReference>
<feature type="domain" description="Novel STAND NTPase 1" evidence="1">
    <location>
        <begin position="13"/>
        <end position="273"/>
    </location>
</feature>
<evidence type="ECO:0000259" key="1">
    <source>
        <dbReference type="Pfam" id="PF20703"/>
    </source>
</evidence>
<proteinExistence type="predicted"/>
<dbReference type="EMBL" id="CP038033">
    <property type="protein sequence ID" value="QBQ53843.1"/>
    <property type="molecule type" value="Genomic_DNA"/>
</dbReference>
<dbReference type="KEGG" id="nwr:E3U44_04430"/>
<dbReference type="OrthoDB" id="7054588at2"/>
<dbReference type="PANTHER" id="PTHR34301">
    <property type="entry name" value="DNA-BINDING PROTEIN-RELATED"/>
    <property type="match status" value="1"/>
</dbReference>
<accession>A0A4P7BV30</accession>
<dbReference type="Proteomes" id="UP000294325">
    <property type="component" value="Chromosome"/>
</dbReference>
<evidence type="ECO:0000313" key="2">
    <source>
        <dbReference type="EMBL" id="QBQ53843.1"/>
    </source>
</evidence>
<reference evidence="2 3" key="1">
    <citation type="submission" date="2019-03" db="EMBL/GenBank/DDBJ databases">
        <title>The genome sequence of Nitrosococcus wardiae strain D1FHST reveals the archetypal metabolic capacity of ammonia-oxidizing Gammaproteobacteria.</title>
        <authorList>
            <person name="Wang L."/>
            <person name="Lim C.K."/>
            <person name="Hanson T.E."/>
            <person name="Dang H."/>
            <person name="Klotz M.G."/>
        </authorList>
    </citation>
    <scope>NUCLEOTIDE SEQUENCE [LARGE SCALE GENOMIC DNA]</scope>
    <source>
        <strain evidence="2 3">D1FHS</strain>
    </source>
</reference>
<dbReference type="PANTHER" id="PTHR34301:SF8">
    <property type="entry name" value="ATPASE DOMAIN-CONTAINING PROTEIN"/>
    <property type="match status" value="1"/>
</dbReference>
<name>A0A4P7BV30_9GAMM</name>
<gene>
    <name evidence="2" type="ORF">E3U44_04430</name>
</gene>
<keyword evidence="3" id="KW-1185">Reference proteome</keyword>
<protein>
    <submittedName>
        <fullName evidence="2">ATP-binding protein</fullName>
    </submittedName>
</protein>
<dbReference type="GO" id="GO:0005524">
    <property type="term" value="F:ATP binding"/>
    <property type="evidence" value="ECO:0007669"/>
    <property type="project" value="UniProtKB-KW"/>
</dbReference>
<dbReference type="AlphaFoldDB" id="A0A4P7BV30"/>
<dbReference type="Pfam" id="PF20703">
    <property type="entry name" value="nSTAND1"/>
    <property type="match status" value="1"/>
</dbReference>
<sequence>MKNPFKPSEIISDPNEFFGRAHEISALGRLLSQGSVAIQGSFGVGKSSLLSRVLLHMDGFDSGEVCVYKLAVGHGDIDDIEKAARLVLEELVSFDTKSQTLTFGIPKLAQYSSTEAYALFQEGRHLAALNHILEDKAFRTALSNGGYFLIAIDEAEKCAPALARLFRQVITKAQLNGIGNIRFVFAGVSPFVEAMIKEDPGVMRFIYETIDLKPFSMEEARELLDAKFSLVVESTKALGEDVNVDPGVVDRIVQLSGGHPHLLQLLGSHVIEHEHANPDGLLDNSDLVGSLQKICYQQRAPVYDALIHDMRAEARYDAYLELLGLLGGNFPGQIDVGKALEEIDKEDVDWFLSRNILMVTSEHSYEIVDELLRVRVIMDMYEDYDTLEAELISHGELIEEGNVFDQIWGSALRSTRLFAFEYREDEGA</sequence>
<keyword evidence="2" id="KW-0067">ATP-binding</keyword>
<dbReference type="InterPro" id="IPR049052">
    <property type="entry name" value="nSTAND1"/>
</dbReference>
<organism evidence="2 3">
    <name type="scientific">Nitrosococcus wardiae</name>
    <dbReference type="NCBI Taxonomy" id="1814290"/>
    <lineage>
        <taxon>Bacteria</taxon>
        <taxon>Pseudomonadati</taxon>
        <taxon>Pseudomonadota</taxon>
        <taxon>Gammaproteobacteria</taxon>
        <taxon>Chromatiales</taxon>
        <taxon>Chromatiaceae</taxon>
        <taxon>Nitrosococcus</taxon>
    </lineage>
</organism>
<dbReference type="SUPFAM" id="SSF52540">
    <property type="entry name" value="P-loop containing nucleoside triphosphate hydrolases"/>
    <property type="match status" value="1"/>
</dbReference>
<dbReference type="InterPro" id="IPR027417">
    <property type="entry name" value="P-loop_NTPase"/>
</dbReference>